<gene>
    <name evidence="7" type="ORF">Syun_031600</name>
</gene>
<keyword evidence="8" id="KW-1185">Reference proteome</keyword>
<accession>A0AAP0DZL6</accession>
<dbReference type="PROSITE" id="PS51005">
    <property type="entry name" value="NAC"/>
    <property type="match status" value="1"/>
</dbReference>
<dbReference type="Pfam" id="PF02365">
    <property type="entry name" value="NAM"/>
    <property type="match status" value="1"/>
</dbReference>
<evidence type="ECO:0000256" key="3">
    <source>
        <dbReference type="ARBA" id="ARBA00023163"/>
    </source>
</evidence>
<feature type="region of interest" description="Disordered" evidence="5">
    <location>
        <begin position="104"/>
        <end position="130"/>
    </location>
</feature>
<keyword evidence="3" id="KW-0804">Transcription</keyword>
<evidence type="ECO:0000256" key="5">
    <source>
        <dbReference type="SAM" id="MobiDB-lite"/>
    </source>
</evidence>
<evidence type="ECO:0000256" key="2">
    <source>
        <dbReference type="ARBA" id="ARBA00023125"/>
    </source>
</evidence>
<keyword evidence="1" id="KW-0805">Transcription regulation</keyword>
<dbReference type="PANTHER" id="PTHR31719:SF94">
    <property type="entry name" value="PROTEIN ATAF2"/>
    <property type="match status" value="1"/>
</dbReference>
<comment type="caution">
    <text evidence="7">The sequence shown here is derived from an EMBL/GenBank/DDBJ whole genome shotgun (WGS) entry which is preliminary data.</text>
</comment>
<keyword evidence="2" id="KW-0238">DNA-binding</keyword>
<keyword evidence="4" id="KW-0539">Nucleus</keyword>
<organism evidence="7 8">
    <name type="scientific">Stephania yunnanensis</name>
    <dbReference type="NCBI Taxonomy" id="152371"/>
    <lineage>
        <taxon>Eukaryota</taxon>
        <taxon>Viridiplantae</taxon>
        <taxon>Streptophyta</taxon>
        <taxon>Embryophyta</taxon>
        <taxon>Tracheophyta</taxon>
        <taxon>Spermatophyta</taxon>
        <taxon>Magnoliopsida</taxon>
        <taxon>Ranunculales</taxon>
        <taxon>Menispermaceae</taxon>
        <taxon>Menispermoideae</taxon>
        <taxon>Cissampelideae</taxon>
        <taxon>Stephania</taxon>
    </lineage>
</organism>
<feature type="compositionally biased region" description="Polar residues" evidence="5">
    <location>
        <begin position="105"/>
        <end position="116"/>
    </location>
</feature>
<dbReference type="InterPro" id="IPR003441">
    <property type="entry name" value="NAC-dom"/>
</dbReference>
<dbReference type="AlphaFoldDB" id="A0AAP0DZL6"/>
<dbReference type="Gene3D" id="2.170.150.80">
    <property type="entry name" value="NAC domain"/>
    <property type="match status" value="1"/>
</dbReference>
<feature type="domain" description="NAC" evidence="6">
    <location>
        <begin position="81"/>
        <end position="227"/>
    </location>
</feature>
<dbReference type="GO" id="GO:0003677">
    <property type="term" value="F:DNA binding"/>
    <property type="evidence" value="ECO:0007669"/>
    <property type="project" value="UniProtKB-KW"/>
</dbReference>
<proteinExistence type="predicted"/>
<feature type="region of interest" description="Disordered" evidence="5">
    <location>
        <begin position="1"/>
        <end position="39"/>
    </location>
</feature>
<dbReference type="GO" id="GO:0006355">
    <property type="term" value="P:regulation of DNA-templated transcription"/>
    <property type="evidence" value="ECO:0007669"/>
    <property type="project" value="InterPro"/>
</dbReference>
<dbReference type="SUPFAM" id="SSF101941">
    <property type="entry name" value="NAC domain"/>
    <property type="match status" value="1"/>
</dbReference>
<name>A0AAP0DZL6_9MAGN</name>
<evidence type="ECO:0000259" key="6">
    <source>
        <dbReference type="PROSITE" id="PS51005"/>
    </source>
</evidence>
<evidence type="ECO:0000256" key="4">
    <source>
        <dbReference type="ARBA" id="ARBA00023242"/>
    </source>
</evidence>
<evidence type="ECO:0000313" key="8">
    <source>
        <dbReference type="Proteomes" id="UP001420932"/>
    </source>
</evidence>
<dbReference type="Proteomes" id="UP001420932">
    <property type="component" value="Unassembled WGS sequence"/>
</dbReference>
<sequence length="556" mass="62063">MPAPPATASPTTSPSYEGREGLRVTGAPRAPQRTGIEPPHGIASFSFLCTEDDKSFQEMIPEGYCWKSVPNHHKDHYWCQWQVYFKWDDTIHEDLIRAAYDTHAGTRSRQASMNKNTEVEGPGTGPSNHGLYERKRAKEWYFFSSITKKHKNSSSSRCDRRIVDESGYWRASNKQKDVQGLGNRRALNFFEEKNIKTDWIMQEYVLAPQHHSHEKFEDYALCKIYKRRDKANTSTKTNTTSTVQQVDHHQLDVGAQEEGMVNCMAPHLLSYSCGDHVNYDTVVLEEAAMVPTMNIRHAHDDQCINVEGMSTNEAAMVLPVLPHYSCGDVNEDQLVTMPGAAQEATTPMINNLQDQPLAPFMATNNAIADADMGVDSSGTTSCFDDHEDIDIESFLLNMDCDIDNEEFMAIIEAAYSNTDTAPNARADVETIDFAAADQPSSSPSSSSPTAIIDCDIDNEEFMAIIEAARNNPDTAPDAGAEVETIEVAAADQPSSSATTAISSMDTDIMMRDEQNDIFAELQLFSPLTYHFNEWPDDDYTPDFSQDHAYDLCLETC</sequence>
<evidence type="ECO:0000313" key="7">
    <source>
        <dbReference type="EMBL" id="KAK9082248.1"/>
    </source>
</evidence>
<dbReference type="PANTHER" id="PTHR31719">
    <property type="entry name" value="NAC TRANSCRIPTION FACTOR 56"/>
    <property type="match status" value="1"/>
</dbReference>
<dbReference type="EMBL" id="JBBNAF010000031">
    <property type="protein sequence ID" value="KAK9082248.1"/>
    <property type="molecule type" value="Genomic_DNA"/>
</dbReference>
<evidence type="ECO:0000256" key="1">
    <source>
        <dbReference type="ARBA" id="ARBA00023015"/>
    </source>
</evidence>
<protein>
    <recommendedName>
        <fullName evidence="6">NAC domain-containing protein</fullName>
    </recommendedName>
</protein>
<dbReference type="InterPro" id="IPR036093">
    <property type="entry name" value="NAC_dom_sf"/>
</dbReference>
<reference evidence="7 8" key="1">
    <citation type="submission" date="2024-01" db="EMBL/GenBank/DDBJ databases">
        <title>Genome assemblies of Stephania.</title>
        <authorList>
            <person name="Yang L."/>
        </authorList>
    </citation>
    <scope>NUCLEOTIDE SEQUENCE [LARGE SCALE GENOMIC DNA]</scope>
    <source>
        <strain evidence="7">YNDBR</strain>
        <tissue evidence="7">Leaf</tissue>
    </source>
</reference>